<dbReference type="EMBL" id="AAKOHZ010000011">
    <property type="protein sequence ID" value="ECT9249134.1"/>
    <property type="molecule type" value="Genomic_DNA"/>
</dbReference>
<dbReference type="EMBL" id="AAKQSY010000011">
    <property type="protein sequence ID" value="ECU6930041.1"/>
    <property type="molecule type" value="Genomic_DNA"/>
</dbReference>
<evidence type="ECO:0000256" key="1">
    <source>
        <dbReference type="SAM" id="MobiDB-lite"/>
    </source>
</evidence>
<evidence type="ECO:0008006" key="13">
    <source>
        <dbReference type="Google" id="ProtNLM"/>
    </source>
</evidence>
<evidence type="ECO:0000313" key="7">
    <source>
        <dbReference type="EMBL" id="ECT9249134.1"/>
    </source>
</evidence>
<reference evidence="4" key="4">
    <citation type="submission" date="2018-07" db="EMBL/GenBank/DDBJ databases">
        <authorList>
            <consortium name="NARMS: The National Antimicrobial Resistance Monitoring System"/>
        </authorList>
    </citation>
    <scope>NUCLEOTIDE SEQUENCE [LARGE SCALE GENOMIC DNA]</scope>
    <source>
        <strain evidence="4">FSIS1503023</strain>
        <strain evidence="6">FSIS1606185</strain>
        <strain evidence="5">FSIS1607449</strain>
        <strain evidence="7">FSIS1702211</strain>
    </source>
</reference>
<accession>A0A2T9Q609</accession>
<gene>
    <name evidence="6" type="ORF">A6E75_12950</name>
    <name evidence="8" type="ORF">A8D33_13680</name>
    <name evidence="4" type="ORF">APX06_13060</name>
    <name evidence="5" type="ORF">BGP46_13220</name>
    <name evidence="3" type="ORF">C3N96_05820</name>
    <name evidence="7" type="ORF">CGD37_11350</name>
    <name evidence="11" type="ORF">E4904_11110</name>
    <name evidence="9" type="ORF">G3454_000825</name>
    <name evidence="10" type="ORF">G4Y54_003190</name>
</gene>
<dbReference type="EMBL" id="SRAQ01000006">
    <property type="protein sequence ID" value="KAA7284280.1"/>
    <property type="molecule type" value="Genomic_DNA"/>
</dbReference>
<evidence type="ECO:0000313" key="12">
    <source>
        <dbReference type="Proteomes" id="UP000323452"/>
    </source>
</evidence>
<dbReference type="EMBL" id="AAKNKP010000011">
    <property type="protein sequence ID" value="ECT6425375.1"/>
    <property type="molecule type" value="Genomic_DNA"/>
</dbReference>
<dbReference type="EMBL" id="AAHHQO010000004">
    <property type="protein sequence ID" value="EBW1952390.1"/>
    <property type="molecule type" value="Genomic_DNA"/>
</dbReference>
<reference evidence="11 12" key="6">
    <citation type="journal article" date="2019" name="Proc. Natl. Acad. Sci. U.S.A.">
        <title>Microbiome composition shapes rapid genomic adaptation of Drosophila melanogaster.</title>
        <authorList>
            <person name="Rudman S.M."/>
            <person name="Greenblum S."/>
            <person name="Hughes R.C."/>
            <person name="Rajpurohit S."/>
            <person name="Kiratli O."/>
            <person name="Lowder D.B."/>
            <person name="Lemmon S.G."/>
            <person name="Petrov D.A."/>
            <person name="Chaston J.M."/>
            <person name="Schmidt P."/>
        </authorList>
    </citation>
    <scope>NUCLEOTIDE SEQUENCE [LARGE SCALE GENOMIC DNA]</scope>
    <source>
        <strain evidence="11 12">ME2L-19-234</strain>
    </source>
</reference>
<evidence type="ECO:0000313" key="4">
    <source>
        <dbReference type="EMBL" id="ECS2242927.1"/>
    </source>
</evidence>
<dbReference type="EMBL" id="DAATOQ010000025">
    <property type="protein sequence ID" value="HAE8896683.1"/>
    <property type="molecule type" value="Genomic_DNA"/>
</dbReference>
<dbReference type="EMBL" id="DAAROJ010000003">
    <property type="protein sequence ID" value="HAE3193742.1"/>
    <property type="molecule type" value="Genomic_DNA"/>
</dbReference>
<evidence type="ECO:0000313" key="10">
    <source>
        <dbReference type="EMBL" id="HAE8896683.1"/>
    </source>
</evidence>
<keyword evidence="2" id="KW-0732">Signal</keyword>
<proteinExistence type="predicted"/>
<dbReference type="EMBL" id="AAKJYZ010000010">
    <property type="protein sequence ID" value="ECS5570120.1"/>
    <property type="molecule type" value="Genomic_DNA"/>
</dbReference>
<evidence type="ECO:0000313" key="6">
    <source>
        <dbReference type="EMBL" id="ECT6425375.1"/>
    </source>
</evidence>
<name>A0A2T9Q609_SALET</name>
<dbReference type="EMBL" id="AAKIXF010000011">
    <property type="protein sequence ID" value="ECS2242927.1"/>
    <property type="molecule type" value="Genomic_DNA"/>
</dbReference>
<comment type="caution">
    <text evidence="4">The sequence shown here is derived from an EMBL/GenBank/DDBJ whole genome shotgun (WGS) entry which is preliminary data.</text>
</comment>
<evidence type="ECO:0000313" key="8">
    <source>
        <dbReference type="EMBL" id="ECU6930041.1"/>
    </source>
</evidence>
<feature type="region of interest" description="Disordered" evidence="1">
    <location>
        <begin position="23"/>
        <end position="45"/>
    </location>
</feature>
<evidence type="ECO:0000313" key="3">
    <source>
        <dbReference type="EMBL" id="EBW1952390.1"/>
    </source>
</evidence>
<organism evidence="4">
    <name type="scientific">Salmonella enterica subsp. enterica serovar Cerro</name>
    <dbReference type="NCBI Taxonomy" id="340188"/>
    <lineage>
        <taxon>Bacteria</taxon>
        <taxon>Pseudomonadati</taxon>
        <taxon>Pseudomonadota</taxon>
        <taxon>Gammaproteobacteria</taxon>
        <taxon>Enterobacterales</taxon>
        <taxon>Enterobacteriaceae</taxon>
        <taxon>Salmonella</taxon>
    </lineage>
</organism>
<dbReference type="RefSeq" id="WP_071785842.1">
    <property type="nucleotide sequence ID" value="NZ_CP008925.1"/>
</dbReference>
<dbReference type="AlphaFoldDB" id="A0A2T9Q609"/>
<feature type="chain" id="PRO_5036051904" description="Secreted protein" evidence="2">
    <location>
        <begin position="25"/>
        <end position="74"/>
    </location>
</feature>
<reference evidence="8" key="2">
    <citation type="submission" date="2018-07" db="EMBL/GenBank/DDBJ databases">
        <authorList>
            <consortium name="PulseNet: The National Subtyping Network for Foodborne Disease Surveillance"/>
            <person name="Tarr C.L."/>
            <person name="Trees E."/>
            <person name="Katz L.S."/>
            <person name="Carleton-Romer H.A."/>
            <person name="Stroika S."/>
            <person name="Kucerova Z."/>
            <person name="Roache K.F."/>
            <person name="Sabol A.L."/>
            <person name="Besser J."/>
            <person name="Gerner-Smidt P."/>
        </authorList>
    </citation>
    <scope>NUCLEOTIDE SEQUENCE</scope>
    <source>
        <strain evidence="8">PNUSAS002073</strain>
    </source>
</reference>
<evidence type="ECO:0000256" key="2">
    <source>
        <dbReference type="SAM" id="SignalP"/>
    </source>
</evidence>
<dbReference type="InterPro" id="IPR029335">
    <property type="entry name" value="PAGK"/>
</dbReference>
<evidence type="ECO:0000313" key="5">
    <source>
        <dbReference type="EMBL" id="ECS5570120.1"/>
    </source>
</evidence>
<reference evidence="3" key="3">
    <citation type="submission" date="2018-07" db="EMBL/GenBank/DDBJ databases">
        <authorList>
            <person name="Ashton P.M."/>
            <person name="Dallman T."/>
            <person name="Nair S."/>
            <person name="De Pinna E."/>
            <person name="Peters T."/>
            <person name="Grant K."/>
        </authorList>
    </citation>
    <scope>NUCLEOTIDE SEQUENCE</scope>
    <source>
        <strain evidence="3">449466</strain>
    </source>
</reference>
<reference evidence="11" key="7">
    <citation type="submission" date="2019-03" db="EMBL/GenBank/DDBJ databases">
        <authorList>
            <person name="Levent G."/>
            <person name="Schlochtermeier A."/>
            <person name="Ives S.E."/>
            <person name="Norman K.N."/>
            <person name="Lawhon S.D."/>
            <person name="Loneragan G.H."/>
            <person name="Anderson R.C."/>
            <person name="Scott H.M."/>
        </authorList>
    </citation>
    <scope>NUCLEOTIDE SEQUENCE</scope>
    <source>
        <strain evidence="11">ME2L-19-234</strain>
    </source>
</reference>
<dbReference type="Pfam" id="PF15284">
    <property type="entry name" value="PAGK"/>
    <property type="match status" value="1"/>
</dbReference>
<reference evidence="9" key="5">
    <citation type="submission" date="2018-07" db="EMBL/GenBank/DDBJ databases">
        <authorList>
            <consortium name="NCBI Pathogen Detection Project"/>
        </authorList>
    </citation>
    <scope>NUCLEOTIDE SEQUENCE</scope>
    <source>
        <strain evidence="9">11-0573</strain>
        <strain evidence="10">12-0352</strain>
    </source>
</reference>
<feature type="signal peptide" evidence="2">
    <location>
        <begin position="1"/>
        <end position="24"/>
    </location>
</feature>
<dbReference type="Proteomes" id="UP000839902">
    <property type="component" value="Unassembled WGS sequence"/>
</dbReference>
<protein>
    <recommendedName>
        <fullName evidence="13">Secreted protein</fullName>
    </recommendedName>
</protein>
<reference evidence="9" key="1">
    <citation type="journal article" date="2018" name="Genome Biol.">
        <title>SKESA: strategic k-mer extension for scrupulous assemblies.</title>
        <authorList>
            <person name="Souvorov A."/>
            <person name="Agarwala R."/>
            <person name="Lipman D.J."/>
        </authorList>
    </citation>
    <scope>NUCLEOTIDE SEQUENCE</scope>
    <source>
        <strain evidence="9">11-0573</strain>
        <strain evidence="10">12-0352</strain>
    </source>
</reference>
<sequence>MRHRIFLPLLLVLSATAFSASAMAASDSKPPPDNTKHASGGWPSGPEALIRPGWCDHWPSDIDLPPDWCEVCGC</sequence>
<dbReference type="Proteomes" id="UP000323452">
    <property type="component" value="Unassembled WGS sequence"/>
</dbReference>
<evidence type="ECO:0000313" key="9">
    <source>
        <dbReference type="EMBL" id="HAE3193742.1"/>
    </source>
</evidence>
<evidence type="ECO:0000313" key="11">
    <source>
        <dbReference type="EMBL" id="KAA7284280.1"/>
    </source>
</evidence>